<feature type="region of interest" description="Disordered" evidence="1">
    <location>
        <begin position="118"/>
        <end position="171"/>
    </location>
</feature>
<organism evidence="2 3">
    <name type="scientific">Naja naja</name>
    <name type="common">Indian cobra</name>
    <dbReference type="NCBI Taxonomy" id="35670"/>
    <lineage>
        <taxon>Eukaryota</taxon>
        <taxon>Metazoa</taxon>
        <taxon>Chordata</taxon>
        <taxon>Craniata</taxon>
        <taxon>Vertebrata</taxon>
        <taxon>Euteleostomi</taxon>
        <taxon>Lepidosauria</taxon>
        <taxon>Squamata</taxon>
        <taxon>Bifurcata</taxon>
        <taxon>Unidentata</taxon>
        <taxon>Episquamata</taxon>
        <taxon>Toxicofera</taxon>
        <taxon>Serpentes</taxon>
        <taxon>Colubroidea</taxon>
        <taxon>Elapidae</taxon>
        <taxon>Elapinae</taxon>
        <taxon>Naja</taxon>
    </lineage>
</organism>
<keyword evidence="3" id="KW-1185">Reference proteome</keyword>
<evidence type="ECO:0000313" key="2">
    <source>
        <dbReference type="Ensembl" id="ENSNNAP00000028003.1"/>
    </source>
</evidence>
<dbReference type="AlphaFoldDB" id="A0A8C6YFW2"/>
<feature type="compositionally biased region" description="Basic and acidic residues" evidence="1">
    <location>
        <begin position="128"/>
        <end position="146"/>
    </location>
</feature>
<proteinExistence type="predicted"/>
<sequence length="171" mass="18509">MLSNQTALTTVCNVLYSSDCLMAFCKKPACISSFDKNNNQLPAGSECSPFIPVGTYPSESPSFSKRLWQPFSHLSTAAAKSLSKTRSSAASSNKETAWGAAGERRLGSLLLNRPLALATADNIPDPSSPEKEKEKSRGIPDYEDQKAPLTGSSLKWEEQEAGWDSYRSGKP</sequence>
<dbReference type="OrthoDB" id="8936591at2759"/>
<dbReference type="Proteomes" id="UP000694559">
    <property type="component" value="Unplaced"/>
</dbReference>
<reference evidence="2" key="2">
    <citation type="submission" date="2025-09" db="UniProtKB">
        <authorList>
            <consortium name="Ensembl"/>
        </authorList>
    </citation>
    <scope>IDENTIFICATION</scope>
</reference>
<reference evidence="2" key="1">
    <citation type="submission" date="2025-08" db="UniProtKB">
        <authorList>
            <consortium name="Ensembl"/>
        </authorList>
    </citation>
    <scope>IDENTIFICATION</scope>
</reference>
<name>A0A8C6YFW2_NAJNA</name>
<protein>
    <submittedName>
        <fullName evidence="2">Uncharacterized protein</fullName>
    </submittedName>
</protein>
<evidence type="ECO:0000313" key="3">
    <source>
        <dbReference type="Proteomes" id="UP000694559"/>
    </source>
</evidence>
<evidence type="ECO:0000256" key="1">
    <source>
        <dbReference type="SAM" id="MobiDB-lite"/>
    </source>
</evidence>
<dbReference type="Ensembl" id="ENSNNAT00000029333.1">
    <property type="protein sequence ID" value="ENSNNAP00000028003.1"/>
    <property type="gene ID" value="ENSNNAG00000018075.1"/>
</dbReference>
<accession>A0A8C6YFW2</accession>